<evidence type="ECO:0000259" key="4">
    <source>
        <dbReference type="Pfam" id="PF00263"/>
    </source>
</evidence>
<keyword evidence="3" id="KW-0813">Transport</keyword>
<proteinExistence type="inferred from homology"/>
<dbReference type="AlphaFoldDB" id="Q2SNI0"/>
<feature type="domain" description="Type II/III secretion system secretin-like" evidence="4">
    <location>
        <begin position="132"/>
        <end position="235"/>
    </location>
</feature>
<dbReference type="InterPro" id="IPR038591">
    <property type="entry name" value="NolW-like_sf"/>
</dbReference>
<reference evidence="6 7" key="1">
    <citation type="journal article" date="2005" name="Nucleic Acids Res.">
        <title>Genomic blueprint of Hahella chejuensis, a marine microbe producing an algicidal agent.</title>
        <authorList>
            <person name="Jeong H."/>
            <person name="Yim J.H."/>
            <person name="Lee C."/>
            <person name="Choi S.-H."/>
            <person name="Park Y.K."/>
            <person name="Yoon S.H."/>
            <person name="Hur C.-G."/>
            <person name="Kang H.-Y."/>
            <person name="Kim D."/>
            <person name="Lee H.H."/>
            <person name="Park K.H."/>
            <person name="Park S.-H."/>
            <person name="Park H.-S."/>
            <person name="Lee H.K."/>
            <person name="Oh T.K."/>
            <person name="Kim J.F."/>
        </authorList>
    </citation>
    <scope>NUCLEOTIDE SEQUENCE [LARGE SCALE GENOMIC DNA]</scope>
    <source>
        <strain evidence="6 7">KCTC 2396</strain>
    </source>
</reference>
<dbReference type="GO" id="GO:0009306">
    <property type="term" value="P:protein secretion"/>
    <property type="evidence" value="ECO:0007669"/>
    <property type="project" value="InterPro"/>
</dbReference>
<dbReference type="InterPro" id="IPR005644">
    <property type="entry name" value="NolW-like"/>
</dbReference>
<keyword evidence="1" id="KW-0732">Signal</keyword>
<dbReference type="STRING" id="349521.HCH_00903"/>
<dbReference type="eggNOG" id="COG4796">
    <property type="taxonomic scope" value="Bacteria"/>
</dbReference>
<comment type="subcellular location">
    <subcellularLocation>
        <location evidence="3">Cell outer membrane</location>
    </subcellularLocation>
</comment>
<dbReference type="EMBL" id="CP000155">
    <property type="protein sequence ID" value="ABC27794.1"/>
    <property type="molecule type" value="Genomic_DNA"/>
</dbReference>
<dbReference type="HOGENOM" id="CLU_1048904_0_0_6"/>
<gene>
    <name evidence="6" type="ordered locus">HCH_00903</name>
</gene>
<protein>
    <submittedName>
        <fullName evidence="6">Uncharacterized protein</fullName>
    </submittedName>
</protein>
<keyword evidence="7" id="KW-1185">Reference proteome</keyword>
<accession>Q2SNI0</accession>
<comment type="similarity">
    <text evidence="2">Belongs to the bacterial secretin family.</text>
</comment>
<evidence type="ECO:0000256" key="2">
    <source>
        <dbReference type="RuleBase" id="RU004003"/>
    </source>
</evidence>
<dbReference type="Gene3D" id="3.30.1370.120">
    <property type="match status" value="1"/>
</dbReference>
<evidence type="ECO:0000313" key="7">
    <source>
        <dbReference type="Proteomes" id="UP000000238"/>
    </source>
</evidence>
<organism evidence="6 7">
    <name type="scientific">Hahella chejuensis (strain KCTC 2396)</name>
    <dbReference type="NCBI Taxonomy" id="349521"/>
    <lineage>
        <taxon>Bacteria</taxon>
        <taxon>Pseudomonadati</taxon>
        <taxon>Pseudomonadota</taxon>
        <taxon>Gammaproteobacteria</taxon>
        <taxon>Oceanospirillales</taxon>
        <taxon>Hahellaceae</taxon>
        <taxon>Hahella</taxon>
    </lineage>
</organism>
<evidence type="ECO:0000313" key="6">
    <source>
        <dbReference type="EMBL" id="ABC27794.1"/>
    </source>
</evidence>
<evidence type="ECO:0000256" key="3">
    <source>
        <dbReference type="RuleBase" id="RU004004"/>
    </source>
</evidence>
<dbReference type="InterPro" id="IPR004846">
    <property type="entry name" value="T2SS/T3SS_dom"/>
</dbReference>
<dbReference type="Proteomes" id="UP000000238">
    <property type="component" value="Chromosome"/>
</dbReference>
<name>Q2SNI0_HAHCH</name>
<dbReference type="Pfam" id="PF00263">
    <property type="entry name" value="Secretin"/>
    <property type="match status" value="1"/>
</dbReference>
<evidence type="ECO:0000259" key="5">
    <source>
        <dbReference type="Pfam" id="PF03958"/>
    </source>
</evidence>
<sequence length="262" mass="29064">MDMLRAITLLLTLGLSLMTQAQRLETITLQHRTAEDMARQVRELYPADQAHISGHLNQLLIRADDSVIDEIQDLVMQLDTPQRQFLITISRDRSRMGENSGWGVSGVISNEGGSARVEAGKKVYSTRGGGQQTLTVVEGSSAFINTGQKQPVRTTQRINGRVVDSVEYLDLSSGVYVEPRLTGQNRVELKVRSQSNERDDIQQQRINTSSLDTLRVVQLGEWVELGGATLTSNRSDSGITYSTRRQSADEQSVLIKVELLGH</sequence>
<evidence type="ECO:0000256" key="1">
    <source>
        <dbReference type="ARBA" id="ARBA00022729"/>
    </source>
</evidence>
<dbReference type="GO" id="GO:0009279">
    <property type="term" value="C:cell outer membrane"/>
    <property type="evidence" value="ECO:0007669"/>
    <property type="project" value="UniProtKB-SubCell"/>
</dbReference>
<feature type="domain" description="NolW-like" evidence="5">
    <location>
        <begin position="25"/>
        <end position="84"/>
    </location>
</feature>
<dbReference type="KEGG" id="hch:HCH_00903"/>
<dbReference type="Pfam" id="PF03958">
    <property type="entry name" value="Secretin_N"/>
    <property type="match status" value="1"/>
</dbReference>